<evidence type="ECO:0000313" key="3">
    <source>
        <dbReference type="EMBL" id="MBA4601426.1"/>
    </source>
</evidence>
<keyword evidence="1" id="KW-0812">Transmembrane</keyword>
<feature type="domain" description="Band 7" evidence="2">
    <location>
        <begin position="51"/>
        <end position="215"/>
    </location>
</feature>
<evidence type="ECO:0000313" key="4">
    <source>
        <dbReference type="Proteomes" id="UP000538292"/>
    </source>
</evidence>
<dbReference type="InterPro" id="IPR001107">
    <property type="entry name" value="Band_7"/>
</dbReference>
<comment type="caution">
    <text evidence="3">The sequence shown here is derived from an EMBL/GenBank/DDBJ whole genome shotgun (WGS) entry which is preliminary data.</text>
</comment>
<dbReference type="RefSeq" id="WP_181737876.1">
    <property type="nucleotide sequence ID" value="NZ_JACEOL010000009.1"/>
</dbReference>
<dbReference type="Proteomes" id="UP000538292">
    <property type="component" value="Unassembled WGS sequence"/>
</dbReference>
<protein>
    <submittedName>
        <fullName evidence="3">SPFH domain-containing protein</fullName>
    </submittedName>
</protein>
<dbReference type="CDD" id="cd03402">
    <property type="entry name" value="SPFH_like_u2"/>
    <property type="match status" value="1"/>
</dbReference>
<organism evidence="3 4">
    <name type="scientific">Thermoactinomyces mirandus</name>
    <dbReference type="NCBI Taxonomy" id="2756294"/>
    <lineage>
        <taxon>Bacteria</taxon>
        <taxon>Bacillati</taxon>
        <taxon>Bacillota</taxon>
        <taxon>Bacilli</taxon>
        <taxon>Bacillales</taxon>
        <taxon>Thermoactinomycetaceae</taxon>
        <taxon>Thermoactinomyces</taxon>
    </lineage>
</organism>
<dbReference type="SUPFAM" id="SSF117892">
    <property type="entry name" value="Band 7/SPFH domain"/>
    <property type="match status" value="1"/>
</dbReference>
<name>A0A7W1XQN9_9BACL</name>
<keyword evidence="1" id="KW-1133">Transmembrane helix</keyword>
<proteinExistence type="predicted"/>
<dbReference type="InterPro" id="IPR036013">
    <property type="entry name" value="Band_7/SPFH_dom_sf"/>
</dbReference>
<reference evidence="3 4" key="1">
    <citation type="submission" date="2020-07" db="EMBL/GenBank/DDBJ databases">
        <title>Thermoactinomyces phylogeny.</title>
        <authorList>
            <person name="Dunlap C."/>
        </authorList>
    </citation>
    <scope>NUCLEOTIDE SEQUENCE [LARGE SCALE GENOMIC DNA]</scope>
    <source>
        <strain evidence="3 4">AMNI-1</strain>
    </source>
</reference>
<keyword evidence="1" id="KW-0472">Membrane</keyword>
<dbReference type="AlphaFoldDB" id="A0A7W1XQN9"/>
<keyword evidence="4" id="KW-1185">Reference proteome</keyword>
<dbReference type="Gene3D" id="3.30.479.30">
    <property type="entry name" value="Band 7 domain"/>
    <property type="match status" value="1"/>
</dbReference>
<feature type="transmembrane region" description="Helical" evidence="1">
    <location>
        <begin position="39"/>
        <end position="56"/>
    </location>
</feature>
<accession>A0A7W1XQN9</accession>
<dbReference type="PANTHER" id="PTHR43446">
    <property type="entry name" value="MEMBRANE PROTEIN-RELATED"/>
    <property type="match status" value="1"/>
</dbReference>
<evidence type="ECO:0000256" key="1">
    <source>
        <dbReference type="SAM" id="Phobius"/>
    </source>
</evidence>
<sequence length="283" mass="31653">MNQSQETPAWKMNGFLILLLDLVLLVAGAYLIIMENLLGVLFVLVFLISLPGFTLIQPNEARVLLFFGKYVGSVCEDGLFWTNPFTLKKKVSLRVRNFQSDKLKVNDADGNPVLIGAVIVWRVVDSAKALLDVENYGSFVAVQSETAIRTITGRYPYDRQDEKDISLRTSPEEVTDNLRLELQQRLKIAGVEVLEARISHLAYAPEIAQAMLRRQQAQAIIAARKQIVEGAMSMVEMTLSHLEKQGVVQLDEERKASMANNLMVALVSERESQPVINTGTLYT</sequence>
<dbReference type="Pfam" id="PF01145">
    <property type="entry name" value="Band_7"/>
    <property type="match status" value="1"/>
</dbReference>
<feature type="transmembrane region" description="Helical" evidence="1">
    <location>
        <begin position="12"/>
        <end position="33"/>
    </location>
</feature>
<gene>
    <name evidence="3" type="ORF">H2C83_03640</name>
</gene>
<evidence type="ECO:0000259" key="2">
    <source>
        <dbReference type="SMART" id="SM00244"/>
    </source>
</evidence>
<dbReference type="PANTHER" id="PTHR43446:SF1">
    <property type="entry name" value="BAND 7 DOMAIN-CONTAINING PROTEIN"/>
    <property type="match status" value="1"/>
</dbReference>
<dbReference type="EMBL" id="JACEOL010000009">
    <property type="protein sequence ID" value="MBA4601426.1"/>
    <property type="molecule type" value="Genomic_DNA"/>
</dbReference>
<dbReference type="SMART" id="SM00244">
    <property type="entry name" value="PHB"/>
    <property type="match status" value="1"/>
</dbReference>